<comment type="caution">
    <text evidence="1">The sequence shown here is derived from an EMBL/GenBank/DDBJ whole genome shotgun (WGS) entry which is preliminary data.</text>
</comment>
<protein>
    <submittedName>
        <fullName evidence="1">Uncharacterized protein</fullName>
    </submittedName>
</protein>
<dbReference type="OrthoDB" id="1230992at2"/>
<dbReference type="PATRIC" id="fig|253.9.peg.3658"/>
<sequence length="389" mass="44622">MRKSYFGLFITSFLFLLSCGGKEKDTGYTDMLMGIPQSSIDSIRKAEDQKPVYLKKLTFDIDSASSVDLMLPLGNYLKEYSFSSPNINLEDPENPTQVEDDSLLPLGISIKNNLSDGDSGEVLMVGKSDNPNIYSVTDIKKFNPAEKILLEDKNTLIFIDSFGHKKLYYRQYDTASKRYYLYTAETPKYNDEKLEYAALFSAYRKAKNLLAFDKETPSESLTWEKVKSGLSEVELKSYGRYYTSLQKELKYFLKDNDSADIRKPNFDLYLYRDHIHSQKGIDQTKILADSGFSGTFDELPFENRFTDGYFQGKYGYDDKFKFIKRISNSSILVSAEDADHYSYSSPPGYFIISSIKTDKGQFYLISMTNKDGNDIIALMNDYFSKHLKI</sequence>
<dbReference type="PROSITE" id="PS51257">
    <property type="entry name" value="PROKAR_LIPOPROTEIN"/>
    <property type="match status" value="1"/>
</dbReference>
<dbReference type="EMBL" id="LJOD01000005">
    <property type="protein sequence ID" value="KPE51345.1"/>
    <property type="molecule type" value="Genomic_DNA"/>
</dbReference>
<name>A0A0N1KSF3_CHRID</name>
<accession>A0A0N1KSF3</accession>
<reference evidence="1 2" key="1">
    <citation type="journal article" date="2015" name="Genom Data">
        <title>Draft genome sequence of a multidrug-resistant Chryseobacterium indologenes isolate from Malaysia.</title>
        <authorList>
            <person name="Yu C.Y."/>
            <person name="Ang G.Y."/>
            <person name="Cheng H.J."/>
            <person name="Cheong Y.M."/>
            <person name="Yin W.F."/>
            <person name="Chan K.G."/>
        </authorList>
    </citation>
    <scope>NUCLEOTIDE SEQUENCE [LARGE SCALE GENOMIC DNA]</scope>
    <source>
        <strain evidence="1 2">CI_885</strain>
    </source>
</reference>
<evidence type="ECO:0000313" key="1">
    <source>
        <dbReference type="EMBL" id="KPE51345.1"/>
    </source>
</evidence>
<evidence type="ECO:0000313" key="2">
    <source>
        <dbReference type="Proteomes" id="UP000037953"/>
    </source>
</evidence>
<dbReference type="AlphaFoldDB" id="A0A0N1KSF3"/>
<gene>
    <name evidence="1" type="ORF">AOB46_09350</name>
</gene>
<dbReference type="RefSeq" id="WP_062698623.1">
    <property type="nucleotide sequence ID" value="NZ_LJOD01000005.1"/>
</dbReference>
<dbReference type="Proteomes" id="UP000037953">
    <property type="component" value="Unassembled WGS sequence"/>
</dbReference>
<proteinExistence type="predicted"/>
<organism evidence="1 2">
    <name type="scientific">Chryseobacterium indologenes</name>
    <name type="common">Flavobacterium indologenes</name>
    <dbReference type="NCBI Taxonomy" id="253"/>
    <lineage>
        <taxon>Bacteria</taxon>
        <taxon>Pseudomonadati</taxon>
        <taxon>Bacteroidota</taxon>
        <taxon>Flavobacteriia</taxon>
        <taxon>Flavobacteriales</taxon>
        <taxon>Weeksellaceae</taxon>
        <taxon>Chryseobacterium group</taxon>
        <taxon>Chryseobacterium</taxon>
    </lineage>
</organism>
<reference evidence="2" key="2">
    <citation type="submission" date="2015-09" db="EMBL/GenBank/DDBJ databases">
        <title>Draft genome sequence of a multidrug-resistant Chryseobacterium indologenes isolate from Malaysia.</title>
        <authorList>
            <person name="Yu C.Y."/>
            <person name="Ang G.Y."/>
            <person name="Chan K.-G."/>
        </authorList>
    </citation>
    <scope>NUCLEOTIDE SEQUENCE [LARGE SCALE GENOMIC DNA]</scope>
    <source>
        <strain evidence="2">CI_885</strain>
    </source>
</reference>